<keyword evidence="2" id="KW-1185">Reference proteome</keyword>
<gene>
    <name evidence="1" type="ORF">NIE79_004740</name>
</gene>
<comment type="caution">
    <text evidence="1">The sequence shown here is derived from an EMBL/GenBank/DDBJ whole genome shotgun (WGS) entry which is preliminary data.</text>
</comment>
<organism evidence="1 2">
    <name type="scientific">Micromonospora trifolii</name>
    <dbReference type="NCBI Taxonomy" id="2911208"/>
    <lineage>
        <taxon>Bacteria</taxon>
        <taxon>Bacillati</taxon>
        <taxon>Actinomycetota</taxon>
        <taxon>Actinomycetes</taxon>
        <taxon>Micromonosporales</taxon>
        <taxon>Micromonosporaceae</taxon>
        <taxon>Micromonospora</taxon>
    </lineage>
</organism>
<dbReference type="Proteomes" id="UP001201629">
    <property type="component" value="Unassembled WGS sequence"/>
</dbReference>
<reference evidence="1 2" key="1">
    <citation type="submission" date="2022-01" db="EMBL/GenBank/DDBJ databases">
        <authorList>
            <person name="Riesco R."/>
            <person name="Trujillo M.E."/>
        </authorList>
    </citation>
    <scope>NUCLEOTIDE SEQUENCE [LARGE SCALE GENOMIC DNA]</scope>
    <source>
        <strain evidence="1 2">NIE79</strain>
    </source>
</reference>
<evidence type="ECO:0000313" key="2">
    <source>
        <dbReference type="Proteomes" id="UP001201629"/>
    </source>
</evidence>
<sequence>MRYLSESFAVGALRRSASIEQFLGPTFNGERRGVRWVSIEPRRNGRYAVMVYLSWDIGGEEFCDLLEFPPLDPHADDDGELLAEVGDAIEALATAEQSLNAVRERWSNVGVAAEDYLDYVRSGRLPDPLTQDAAANVVRTLLSTGGGDERIVCWWLDGLRHRTGCLHISDMIFCPAGRSRTAEEIIDHAWSCRPISL</sequence>
<name>A0ABS9N884_9ACTN</name>
<accession>A0ABS9N884</accession>
<evidence type="ECO:0000313" key="1">
    <source>
        <dbReference type="EMBL" id="MCG5446172.1"/>
    </source>
</evidence>
<evidence type="ECO:0008006" key="3">
    <source>
        <dbReference type="Google" id="ProtNLM"/>
    </source>
</evidence>
<dbReference type="RefSeq" id="WP_238681102.1">
    <property type="nucleotide sequence ID" value="NZ_JAKKFD010000044.1"/>
</dbReference>
<proteinExistence type="predicted"/>
<protein>
    <recommendedName>
        <fullName evidence="3">DUF4304 domain-containing protein</fullName>
    </recommendedName>
</protein>
<dbReference type="EMBL" id="JAKKFD010000044">
    <property type="protein sequence ID" value="MCG5446172.1"/>
    <property type="molecule type" value="Genomic_DNA"/>
</dbReference>